<dbReference type="PROSITE" id="PS50931">
    <property type="entry name" value="HTH_LYSR"/>
    <property type="match status" value="1"/>
</dbReference>
<dbReference type="AlphaFoldDB" id="A0A8J6MDF9"/>
<dbReference type="Pfam" id="PF00126">
    <property type="entry name" value="HTH_1"/>
    <property type="match status" value="1"/>
</dbReference>
<name>A0A8J6MDF9_9FIRM</name>
<dbReference type="PANTHER" id="PTHR30419:SF8">
    <property type="entry name" value="NITROGEN ASSIMILATION TRANSCRIPTIONAL ACTIVATOR-RELATED"/>
    <property type="match status" value="1"/>
</dbReference>
<dbReference type="GO" id="GO:0005829">
    <property type="term" value="C:cytosol"/>
    <property type="evidence" value="ECO:0007669"/>
    <property type="project" value="TreeGrafter"/>
</dbReference>
<keyword evidence="4" id="KW-0804">Transcription</keyword>
<evidence type="ECO:0000256" key="3">
    <source>
        <dbReference type="ARBA" id="ARBA00023125"/>
    </source>
</evidence>
<dbReference type="CDD" id="cd05466">
    <property type="entry name" value="PBP2_LTTR_substrate"/>
    <property type="match status" value="1"/>
</dbReference>
<dbReference type="FunFam" id="1.10.10.10:FF:000001">
    <property type="entry name" value="LysR family transcriptional regulator"/>
    <property type="match status" value="1"/>
</dbReference>
<dbReference type="InterPro" id="IPR036388">
    <property type="entry name" value="WH-like_DNA-bd_sf"/>
</dbReference>
<comment type="caution">
    <text evidence="6">The sequence shown here is derived from an EMBL/GenBank/DDBJ whole genome shotgun (WGS) entry which is preliminary data.</text>
</comment>
<dbReference type="Gene3D" id="1.10.10.10">
    <property type="entry name" value="Winged helix-like DNA-binding domain superfamily/Winged helix DNA-binding domain"/>
    <property type="match status" value="1"/>
</dbReference>
<dbReference type="PANTHER" id="PTHR30419">
    <property type="entry name" value="HTH-TYPE TRANSCRIPTIONAL REGULATOR YBHD"/>
    <property type="match status" value="1"/>
</dbReference>
<sequence>MTFKDLEYFVLIAEKGSITRAASQLFVAQPALSQCIQKLEKETGSELFVRNNTGVVLTSEGQCFFEFAQKVLREQAQLKQRLRDVDNSENGEIRLGFTGTQATYVLPYILPDFQAKYPGISVTLIEATSSQIEQKLVRHEVDIGILHLPVLQGELDYFEFSKDNMIVIPSRRSRYKEFVFHKPGLEQPYIDLDFFKEEPIILTLPGQRSRMVCDQILANAGIVPKICQISRNLSTLDALSQVDYASVIMPSKQISLALQQRESFRIDERFATPYSFVLSTLKNAYLSVAVRHLQREFLVKKYTF</sequence>
<dbReference type="PRINTS" id="PR00039">
    <property type="entry name" value="HTHLYSR"/>
</dbReference>
<accession>A0A8J6MDF9</accession>
<keyword evidence="2" id="KW-0805">Transcription regulation</keyword>
<dbReference type="InterPro" id="IPR050950">
    <property type="entry name" value="HTH-type_LysR_regulators"/>
</dbReference>
<feature type="domain" description="HTH lysR-type" evidence="5">
    <location>
        <begin position="1"/>
        <end position="58"/>
    </location>
</feature>
<evidence type="ECO:0000256" key="2">
    <source>
        <dbReference type="ARBA" id="ARBA00023015"/>
    </source>
</evidence>
<evidence type="ECO:0000259" key="5">
    <source>
        <dbReference type="PROSITE" id="PS50931"/>
    </source>
</evidence>
<comment type="similarity">
    <text evidence="1">Belongs to the LysR transcriptional regulatory family.</text>
</comment>
<reference evidence="6" key="1">
    <citation type="submission" date="2020-08" db="EMBL/GenBank/DDBJ databases">
        <title>Genome public.</title>
        <authorList>
            <person name="Liu C."/>
            <person name="Sun Q."/>
        </authorList>
    </citation>
    <scope>NUCLEOTIDE SEQUENCE</scope>
    <source>
        <strain evidence="6">NSJ-23</strain>
    </source>
</reference>
<organism evidence="6 7">
    <name type="scientific">Flintibacter hominis</name>
    <dbReference type="NCBI Taxonomy" id="2763048"/>
    <lineage>
        <taxon>Bacteria</taxon>
        <taxon>Bacillati</taxon>
        <taxon>Bacillota</taxon>
        <taxon>Clostridia</taxon>
        <taxon>Eubacteriales</taxon>
        <taxon>Flintibacter</taxon>
    </lineage>
</organism>
<dbReference type="Pfam" id="PF03466">
    <property type="entry name" value="LysR_substrate"/>
    <property type="match status" value="1"/>
</dbReference>
<dbReference type="GO" id="GO:0003700">
    <property type="term" value="F:DNA-binding transcription factor activity"/>
    <property type="evidence" value="ECO:0007669"/>
    <property type="project" value="InterPro"/>
</dbReference>
<dbReference type="GO" id="GO:0003677">
    <property type="term" value="F:DNA binding"/>
    <property type="evidence" value="ECO:0007669"/>
    <property type="project" value="UniProtKB-KW"/>
</dbReference>
<dbReference type="Gene3D" id="3.40.190.290">
    <property type="match status" value="1"/>
</dbReference>
<evidence type="ECO:0000256" key="1">
    <source>
        <dbReference type="ARBA" id="ARBA00009437"/>
    </source>
</evidence>
<dbReference type="EMBL" id="JACOPO010000006">
    <property type="protein sequence ID" value="MBC5723096.1"/>
    <property type="molecule type" value="Genomic_DNA"/>
</dbReference>
<protein>
    <submittedName>
        <fullName evidence="6">LysR family transcriptional regulator</fullName>
    </submittedName>
</protein>
<proteinExistence type="inferred from homology"/>
<dbReference type="SUPFAM" id="SSF46785">
    <property type="entry name" value="Winged helix' DNA-binding domain"/>
    <property type="match status" value="1"/>
</dbReference>
<evidence type="ECO:0000313" key="6">
    <source>
        <dbReference type="EMBL" id="MBC5723096.1"/>
    </source>
</evidence>
<dbReference type="SUPFAM" id="SSF53850">
    <property type="entry name" value="Periplasmic binding protein-like II"/>
    <property type="match status" value="1"/>
</dbReference>
<keyword evidence="7" id="KW-1185">Reference proteome</keyword>
<evidence type="ECO:0000256" key="4">
    <source>
        <dbReference type="ARBA" id="ARBA00023163"/>
    </source>
</evidence>
<dbReference type="InterPro" id="IPR000847">
    <property type="entry name" value="LysR_HTH_N"/>
</dbReference>
<dbReference type="InterPro" id="IPR036390">
    <property type="entry name" value="WH_DNA-bd_sf"/>
</dbReference>
<gene>
    <name evidence="6" type="ORF">H8S11_09745</name>
</gene>
<dbReference type="Proteomes" id="UP000628736">
    <property type="component" value="Unassembled WGS sequence"/>
</dbReference>
<dbReference type="InterPro" id="IPR005119">
    <property type="entry name" value="LysR_subst-bd"/>
</dbReference>
<evidence type="ECO:0000313" key="7">
    <source>
        <dbReference type="Proteomes" id="UP000628736"/>
    </source>
</evidence>
<dbReference type="RefSeq" id="WP_186852987.1">
    <property type="nucleotide sequence ID" value="NZ_JACOPO010000006.1"/>
</dbReference>
<keyword evidence="3" id="KW-0238">DNA-binding</keyword>